<feature type="transmembrane region" description="Helical" evidence="2">
    <location>
        <begin position="114"/>
        <end position="133"/>
    </location>
</feature>
<feature type="transmembrane region" description="Helical" evidence="2">
    <location>
        <begin position="49"/>
        <end position="67"/>
    </location>
</feature>
<dbReference type="GO" id="GO:0016491">
    <property type="term" value="F:oxidoreductase activity"/>
    <property type="evidence" value="ECO:0007669"/>
    <property type="project" value="InterPro"/>
</dbReference>
<protein>
    <recommendedName>
        <fullName evidence="3">Fatty acid desaturase domain-containing protein</fullName>
    </recommendedName>
</protein>
<proteinExistence type="predicted"/>
<dbReference type="AlphaFoldDB" id="A0A9W8B280"/>
<evidence type="ECO:0000313" key="4">
    <source>
        <dbReference type="EMBL" id="KAJ1972290.1"/>
    </source>
</evidence>
<dbReference type="Proteomes" id="UP001151582">
    <property type="component" value="Unassembled WGS sequence"/>
</dbReference>
<feature type="region of interest" description="Disordered" evidence="1">
    <location>
        <begin position="1"/>
        <end position="22"/>
    </location>
</feature>
<feature type="domain" description="Fatty acid desaturase" evidence="3">
    <location>
        <begin position="81"/>
        <end position="354"/>
    </location>
</feature>
<keyword evidence="5" id="KW-1185">Reference proteome</keyword>
<sequence length="388" mass="43959">MGAPLQDQPKPLLARTDPEKGYQPPSFAIKELRDAVPAHCFQRSTLTSSLYLVHDLVLIAALGYLATYIDATLPAPLRYLAWPLYWVCQGIVGTGAWVIGHECGHQSFSPSRTINHAVGWAVHSALLVPFYAWKYSHASHHKSTNHMTKDEVFVPKTRQQMGVSPSAQAIPAFMSAIDDTPLYTLYRVTGMSLVGWPLYLFTNASGPKYAQGASHFDPNSLLFKSHQRPNIHLSNVGVLLTMCALAYASYTFSLLTVVKFYVIPYLIVNFWLVTITFLQHTHPSVPHYRQDEWDFVRGALCTIDRSFGPMLNYFFHNINDTHVAHHLFSTMPHYHAMEATKAIKEVLGPYYCEDNTHWAVALWSNNAHCHFVEDEGDVLFWRRRAPNQ</sequence>
<comment type="caution">
    <text evidence="4">The sequence shown here is derived from an EMBL/GenBank/DDBJ whole genome shotgun (WGS) entry which is preliminary data.</text>
</comment>
<dbReference type="OrthoDB" id="1461976at2759"/>
<evidence type="ECO:0000256" key="2">
    <source>
        <dbReference type="SAM" id="Phobius"/>
    </source>
</evidence>
<dbReference type="InterPro" id="IPR005804">
    <property type="entry name" value="FA_desaturase_dom"/>
</dbReference>
<keyword evidence="2" id="KW-0812">Transmembrane</keyword>
<evidence type="ECO:0000259" key="3">
    <source>
        <dbReference type="Pfam" id="PF00487"/>
    </source>
</evidence>
<name>A0A9W8B280_9FUNG</name>
<dbReference type="PANTHER" id="PTHR32100">
    <property type="entry name" value="OMEGA-6 FATTY ACID DESATURASE, CHLOROPLASTIC"/>
    <property type="match status" value="1"/>
</dbReference>
<evidence type="ECO:0000313" key="5">
    <source>
        <dbReference type="Proteomes" id="UP001151582"/>
    </source>
</evidence>
<keyword evidence="2" id="KW-0472">Membrane</keyword>
<keyword evidence="2" id="KW-1133">Transmembrane helix</keyword>
<accession>A0A9W8B280</accession>
<feature type="transmembrane region" description="Helical" evidence="2">
    <location>
        <begin position="233"/>
        <end position="252"/>
    </location>
</feature>
<dbReference type="InterPro" id="IPR012171">
    <property type="entry name" value="Fatty_acid_desaturase"/>
</dbReference>
<feature type="transmembrane region" description="Helical" evidence="2">
    <location>
        <begin position="258"/>
        <end position="278"/>
    </location>
</feature>
<gene>
    <name evidence="4" type="ORF">H4R34_005457</name>
</gene>
<evidence type="ECO:0000256" key="1">
    <source>
        <dbReference type="SAM" id="MobiDB-lite"/>
    </source>
</evidence>
<dbReference type="CDD" id="cd03507">
    <property type="entry name" value="Delta12-FADS-like"/>
    <property type="match status" value="1"/>
</dbReference>
<dbReference type="GO" id="GO:0006629">
    <property type="term" value="P:lipid metabolic process"/>
    <property type="evidence" value="ECO:0007669"/>
    <property type="project" value="InterPro"/>
</dbReference>
<dbReference type="EMBL" id="JANBQB010001102">
    <property type="protein sequence ID" value="KAJ1972290.1"/>
    <property type="molecule type" value="Genomic_DNA"/>
</dbReference>
<organism evidence="4 5">
    <name type="scientific">Dimargaris verticillata</name>
    <dbReference type="NCBI Taxonomy" id="2761393"/>
    <lineage>
        <taxon>Eukaryota</taxon>
        <taxon>Fungi</taxon>
        <taxon>Fungi incertae sedis</taxon>
        <taxon>Zoopagomycota</taxon>
        <taxon>Kickxellomycotina</taxon>
        <taxon>Dimargaritomycetes</taxon>
        <taxon>Dimargaritales</taxon>
        <taxon>Dimargaritaceae</taxon>
        <taxon>Dimargaris</taxon>
    </lineage>
</organism>
<dbReference type="Pfam" id="PF00487">
    <property type="entry name" value="FA_desaturase"/>
    <property type="match status" value="1"/>
</dbReference>
<feature type="transmembrane region" description="Helical" evidence="2">
    <location>
        <begin position="79"/>
        <end position="99"/>
    </location>
</feature>
<reference evidence="4" key="1">
    <citation type="submission" date="2022-07" db="EMBL/GenBank/DDBJ databases">
        <title>Phylogenomic reconstructions and comparative analyses of Kickxellomycotina fungi.</title>
        <authorList>
            <person name="Reynolds N.K."/>
            <person name="Stajich J.E."/>
            <person name="Barry K."/>
            <person name="Grigoriev I.V."/>
            <person name="Crous P."/>
            <person name="Smith M.E."/>
        </authorList>
    </citation>
    <scope>NUCLEOTIDE SEQUENCE</scope>
    <source>
        <strain evidence="4">RSA 567</strain>
    </source>
</reference>